<gene>
    <name evidence="1" type="ORF">KGD84_32825</name>
</gene>
<accession>A0A975QCA9</accession>
<dbReference type="Gene3D" id="3.50.50.60">
    <property type="entry name" value="FAD/NAD(P)-binding domain"/>
    <property type="match status" value="1"/>
</dbReference>
<evidence type="ECO:0000313" key="2">
    <source>
        <dbReference type="Proteomes" id="UP000676079"/>
    </source>
</evidence>
<keyword evidence="1" id="KW-0614">Plasmid</keyword>
<dbReference type="Proteomes" id="UP000676079">
    <property type="component" value="Plasmid unnamed4"/>
</dbReference>
<keyword evidence="2" id="KW-1185">Reference proteome</keyword>
<proteinExistence type="predicted"/>
<dbReference type="SUPFAM" id="SSF51905">
    <property type="entry name" value="FAD/NAD(P)-binding domain"/>
    <property type="match status" value="1"/>
</dbReference>
<reference evidence="2" key="1">
    <citation type="submission" date="2021-05" db="EMBL/GenBank/DDBJ databases">
        <title>Direct Submission.</title>
        <authorList>
            <person name="Li K."/>
            <person name="Gao J."/>
        </authorList>
    </citation>
    <scope>NUCLEOTIDE SEQUENCE [LARGE SCALE GENOMIC DNA]</scope>
    <source>
        <strain evidence="2">Mg02</strain>
        <plasmid evidence="2">unnamed4</plasmid>
    </source>
</reference>
<name>A0A975QCA9_9ACTN</name>
<dbReference type="EMBL" id="CP074136">
    <property type="protein sequence ID" value="QUX26484.1"/>
    <property type="molecule type" value="Genomic_DNA"/>
</dbReference>
<sequence>MNNNAHQRPPSALIVGTGRSVLTAATALARHGWRVDVMSRLTIPEILGSAAGLTQISLPTTRQWEQHLGLDLWAHDAPPVTAVRLVLDDGTEPVEIMAPLPGEATAIDSRLIGARWLEMLDDENRSTLHISTCHGQELDILAERFDATVVGGGERNPMRSMFPVVGAASGASDRVVLQAHIQGWDWLGDTTWTGRGEHWAMEMWSLPGAEVMVMPVVSMVPLSPERVSALSSAYIERAIAVPTIAGACVQVLARPGGPLDTLPVERRPHYAGANPDGTRLPDRVPATYPPGAIWQHIQHLAAERVDADLGERLAECTLIPGSELLERVQPQVRDAVTLTGRGRPVVGIGGITRTTEPASGQGAAASTLAGVNLAELLHRQWLSGEPLDERFYREAMATYDQDHGHHTAGFGAMVNAYHNDHDPYHAKVRAMVDAVRSNPELATLWGQGLDQPDRMAPLMAG</sequence>
<protein>
    <submittedName>
        <fullName evidence="1">Uncharacterized protein</fullName>
    </submittedName>
</protein>
<dbReference type="InterPro" id="IPR036188">
    <property type="entry name" value="FAD/NAD-bd_sf"/>
</dbReference>
<organism evidence="1 2">
    <name type="scientific">Nocardiopsis changdeensis</name>
    <dbReference type="NCBI Taxonomy" id="2831969"/>
    <lineage>
        <taxon>Bacteria</taxon>
        <taxon>Bacillati</taxon>
        <taxon>Actinomycetota</taxon>
        <taxon>Actinomycetes</taxon>
        <taxon>Streptosporangiales</taxon>
        <taxon>Nocardiopsidaceae</taxon>
        <taxon>Nocardiopsis</taxon>
    </lineage>
</organism>
<dbReference type="RefSeq" id="WP_220566063.1">
    <property type="nucleotide sequence ID" value="NZ_CP074136.1"/>
</dbReference>
<evidence type="ECO:0000313" key="1">
    <source>
        <dbReference type="EMBL" id="QUX26484.1"/>
    </source>
</evidence>
<geneLocation type="plasmid" evidence="1 2">
    <name>unnamed4</name>
</geneLocation>